<accession>A0A0F9GDX2</accession>
<dbReference type="EMBL" id="LAZR01018276">
    <property type="protein sequence ID" value="KKL97009.1"/>
    <property type="molecule type" value="Genomic_DNA"/>
</dbReference>
<sequence length="210" mass="22801">INVPIGRARRLVQELSLTPSHNVLLVGAAFGWEAEALIGLGIPVTCMDSSSWIHAVKGTGEAGEIEAALDLAGVTSGHALRQSFLGKLVAGPRATETILEEDGLSRGSRQRIRNKGTFTHIVTSSVLPWLHDDEAVNLSDALRQINVASQIVHYVQFYKDAAAAKPEPAPFLNWKRIVGTEPVVDRLTDQAWYTTNSWPTLLPNDTFIGV</sequence>
<name>A0A0F9GDX2_9ZZZZ</name>
<protein>
    <submittedName>
        <fullName evidence="1">Uncharacterized protein</fullName>
    </submittedName>
</protein>
<evidence type="ECO:0000313" key="1">
    <source>
        <dbReference type="EMBL" id="KKL97009.1"/>
    </source>
</evidence>
<feature type="non-terminal residue" evidence="1">
    <location>
        <position position="1"/>
    </location>
</feature>
<dbReference type="AlphaFoldDB" id="A0A0F9GDX2"/>
<proteinExistence type="predicted"/>
<organism evidence="1">
    <name type="scientific">marine sediment metagenome</name>
    <dbReference type="NCBI Taxonomy" id="412755"/>
    <lineage>
        <taxon>unclassified sequences</taxon>
        <taxon>metagenomes</taxon>
        <taxon>ecological metagenomes</taxon>
    </lineage>
</organism>
<gene>
    <name evidence="1" type="ORF">LCGC14_1838780</name>
</gene>
<comment type="caution">
    <text evidence="1">The sequence shown here is derived from an EMBL/GenBank/DDBJ whole genome shotgun (WGS) entry which is preliminary data.</text>
</comment>
<reference evidence="1" key="1">
    <citation type="journal article" date="2015" name="Nature">
        <title>Complex archaea that bridge the gap between prokaryotes and eukaryotes.</title>
        <authorList>
            <person name="Spang A."/>
            <person name="Saw J.H."/>
            <person name="Jorgensen S.L."/>
            <person name="Zaremba-Niedzwiedzka K."/>
            <person name="Martijn J."/>
            <person name="Lind A.E."/>
            <person name="van Eijk R."/>
            <person name="Schleper C."/>
            <person name="Guy L."/>
            <person name="Ettema T.J."/>
        </authorList>
    </citation>
    <scope>NUCLEOTIDE SEQUENCE</scope>
</reference>